<dbReference type="KEGG" id="fri:FraEuI1c_0040"/>
<dbReference type="OrthoDB" id="9812295at2"/>
<dbReference type="PANTHER" id="PTHR30543:SF21">
    <property type="entry name" value="NAD(P)H-DEPENDENT FMN REDUCTASE LOT6"/>
    <property type="match status" value="1"/>
</dbReference>
<sequence length="188" mass="19932">MPKLVIIIASTRPGRIGPSIGTWVAEQATAHGAFDVELVDLAEVDLPMFNEPRHPRLGDYAHDHTKEWAATVAAADAFVFVMPEYNHSFTAPLKNAIDFLAAEWRYKPVGFASYGGIAAGTRAVQAIKPVLTALDLVPVTPAIALAMVGQKIGSDGQLVADAAMNAAAKVMLDEIARWTAALAGLRTG</sequence>
<dbReference type="EMBL" id="CP002299">
    <property type="protein sequence ID" value="ADP78128.1"/>
    <property type="molecule type" value="Genomic_DNA"/>
</dbReference>
<dbReference type="InterPro" id="IPR005025">
    <property type="entry name" value="FMN_Rdtase-like_dom"/>
</dbReference>
<dbReference type="InterPro" id="IPR029039">
    <property type="entry name" value="Flavoprotein-like_sf"/>
</dbReference>
<dbReference type="eggNOG" id="COG0431">
    <property type="taxonomic scope" value="Bacteria"/>
</dbReference>
<protein>
    <submittedName>
        <fullName evidence="2">NADPH-dependent FMN reductase</fullName>
    </submittedName>
</protein>
<dbReference type="AlphaFoldDB" id="E3J290"/>
<name>E3J290_PSEI1</name>
<dbReference type="FunCoup" id="E3J290">
    <property type="interactions" value="51"/>
</dbReference>
<organism evidence="2 3">
    <name type="scientific">Pseudofrankia inefficax (strain DSM 45817 / CECT 9037 / DDB 130130 / EuI1c)</name>
    <name type="common">Frankia inefficax</name>
    <dbReference type="NCBI Taxonomy" id="298654"/>
    <lineage>
        <taxon>Bacteria</taxon>
        <taxon>Bacillati</taxon>
        <taxon>Actinomycetota</taxon>
        <taxon>Actinomycetes</taxon>
        <taxon>Frankiales</taxon>
        <taxon>Frankiaceae</taxon>
        <taxon>Pseudofrankia</taxon>
    </lineage>
</organism>
<proteinExistence type="predicted"/>
<dbReference type="HOGENOM" id="CLU_055322_2_2_11"/>
<dbReference type="Pfam" id="PF03358">
    <property type="entry name" value="FMN_red"/>
    <property type="match status" value="1"/>
</dbReference>
<dbReference type="GO" id="GO:0016491">
    <property type="term" value="F:oxidoreductase activity"/>
    <property type="evidence" value="ECO:0007669"/>
    <property type="project" value="InterPro"/>
</dbReference>
<reference evidence="2 3" key="1">
    <citation type="submission" date="2010-10" db="EMBL/GenBank/DDBJ databases">
        <title>Complete sequence of Frankia sp. EuI1c.</title>
        <authorList>
            <consortium name="US DOE Joint Genome Institute"/>
            <person name="Lucas S."/>
            <person name="Copeland A."/>
            <person name="Lapidus A."/>
            <person name="Cheng J.-F."/>
            <person name="Bruce D."/>
            <person name="Goodwin L."/>
            <person name="Pitluck S."/>
            <person name="Chertkov O."/>
            <person name="Detter J.C."/>
            <person name="Han C."/>
            <person name="Tapia R."/>
            <person name="Land M."/>
            <person name="Hauser L."/>
            <person name="Jeffries C."/>
            <person name="Kyrpides N."/>
            <person name="Ivanova N."/>
            <person name="Mikhailova N."/>
            <person name="Beauchemin N."/>
            <person name="Sen A."/>
            <person name="Sur S.A."/>
            <person name="Gtari M."/>
            <person name="Wall L."/>
            <person name="Tisa L."/>
            <person name="Woyke T."/>
        </authorList>
    </citation>
    <scope>NUCLEOTIDE SEQUENCE [LARGE SCALE GENOMIC DNA]</scope>
    <source>
        <strain evidence="3">DSM 45817 / CECT 9037 / EuI1c</strain>
    </source>
</reference>
<dbReference type="PANTHER" id="PTHR30543">
    <property type="entry name" value="CHROMATE REDUCTASE"/>
    <property type="match status" value="1"/>
</dbReference>
<dbReference type="SUPFAM" id="SSF52218">
    <property type="entry name" value="Flavoproteins"/>
    <property type="match status" value="1"/>
</dbReference>
<dbReference type="STRING" id="298654.FraEuI1c_0040"/>
<gene>
    <name evidence="2" type="ordered locus">FraEuI1c_0040</name>
</gene>
<dbReference type="InterPro" id="IPR050712">
    <property type="entry name" value="NAD(P)H-dep_reductase"/>
</dbReference>
<dbReference type="Gene3D" id="3.40.50.360">
    <property type="match status" value="1"/>
</dbReference>
<feature type="domain" description="NADPH-dependent FMN reductase-like" evidence="1">
    <location>
        <begin position="2"/>
        <end position="145"/>
    </location>
</feature>
<dbReference type="GO" id="GO:0010181">
    <property type="term" value="F:FMN binding"/>
    <property type="evidence" value="ECO:0007669"/>
    <property type="project" value="TreeGrafter"/>
</dbReference>
<evidence type="ECO:0000259" key="1">
    <source>
        <dbReference type="Pfam" id="PF03358"/>
    </source>
</evidence>
<dbReference type="RefSeq" id="WP_013421251.1">
    <property type="nucleotide sequence ID" value="NC_014666.1"/>
</dbReference>
<evidence type="ECO:0000313" key="2">
    <source>
        <dbReference type="EMBL" id="ADP78128.1"/>
    </source>
</evidence>
<dbReference type="Proteomes" id="UP000002484">
    <property type="component" value="Chromosome"/>
</dbReference>
<evidence type="ECO:0000313" key="3">
    <source>
        <dbReference type="Proteomes" id="UP000002484"/>
    </source>
</evidence>
<dbReference type="GO" id="GO:0005829">
    <property type="term" value="C:cytosol"/>
    <property type="evidence" value="ECO:0007669"/>
    <property type="project" value="TreeGrafter"/>
</dbReference>
<keyword evidence="3" id="KW-1185">Reference proteome</keyword>
<dbReference type="InParanoid" id="E3J290"/>
<accession>E3J290</accession>